<protein>
    <recommendedName>
        <fullName evidence="3">Chitooligosaccharide deacetylase</fullName>
    </recommendedName>
    <alternativeName>
        <fullName evidence="4">Nodulation protein B</fullName>
    </alternativeName>
</protein>
<dbReference type="PROSITE" id="PS51677">
    <property type="entry name" value="NODB"/>
    <property type="match status" value="1"/>
</dbReference>
<comment type="caution">
    <text evidence="6">The sequence shown here is derived from an EMBL/GenBank/DDBJ whole genome shotgun (WGS) entry which is preliminary data.</text>
</comment>
<proteinExistence type="inferred from homology"/>
<reference evidence="6 7" key="1">
    <citation type="submission" date="2020-02" db="EMBL/GenBank/DDBJ databases">
        <title>Genome sequence of strain CCNWXJ40-4.</title>
        <authorList>
            <person name="Gao J."/>
            <person name="Sun J."/>
        </authorList>
    </citation>
    <scope>NUCLEOTIDE SEQUENCE [LARGE SCALE GENOMIC DNA]</scope>
    <source>
        <strain evidence="6 7">CCNWXJ 40-4</strain>
    </source>
</reference>
<dbReference type="SUPFAM" id="SSF88713">
    <property type="entry name" value="Glycoside hydrolase/deacetylase"/>
    <property type="match status" value="1"/>
</dbReference>
<sequence>MKHLDYMCEVPSACADGTEDRSVHLTLDDGPNPLCTPQEPRCAGAHRVPATFFVVGAYAADQPELIRSP</sequence>
<dbReference type="EMBL" id="JAAKZF010000030">
    <property type="protein sequence ID" value="NGO53311.1"/>
    <property type="molecule type" value="Genomic_DNA"/>
</dbReference>
<keyword evidence="7" id="KW-1185">Reference proteome</keyword>
<evidence type="ECO:0000313" key="7">
    <source>
        <dbReference type="Proteomes" id="UP001642900"/>
    </source>
</evidence>
<organism evidence="6 7">
    <name type="scientific">Allomesorhizobium camelthorni</name>
    <dbReference type="NCBI Taxonomy" id="475069"/>
    <lineage>
        <taxon>Bacteria</taxon>
        <taxon>Pseudomonadati</taxon>
        <taxon>Pseudomonadota</taxon>
        <taxon>Alphaproteobacteria</taxon>
        <taxon>Hyphomicrobiales</taxon>
        <taxon>Phyllobacteriaceae</taxon>
        <taxon>Allomesorhizobium</taxon>
    </lineage>
</organism>
<accession>A0A6G4WEY1</accession>
<evidence type="ECO:0000256" key="2">
    <source>
        <dbReference type="ARBA" id="ARBA00010973"/>
    </source>
</evidence>
<gene>
    <name evidence="6" type="ORF">G6N73_19425</name>
</gene>
<dbReference type="AlphaFoldDB" id="A0A6G4WEY1"/>
<name>A0A6G4WEY1_9HYPH</name>
<evidence type="ECO:0000256" key="4">
    <source>
        <dbReference type="ARBA" id="ARBA00032976"/>
    </source>
</evidence>
<dbReference type="InterPro" id="IPR011330">
    <property type="entry name" value="Glyco_hydro/deAcase_b/a-brl"/>
</dbReference>
<dbReference type="GO" id="GO:0016810">
    <property type="term" value="F:hydrolase activity, acting on carbon-nitrogen (but not peptide) bonds"/>
    <property type="evidence" value="ECO:0007669"/>
    <property type="project" value="InterPro"/>
</dbReference>
<dbReference type="Gene3D" id="3.20.20.370">
    <property type="entry name" value="Glycoside hydrolase/deacetylase"/>
    <property type="match status" value="1"/>
</dbReference>
<dbReference type="InterPro" id="IPR002509">
    <property type="entry name" value="NODB_dom"/>
</dbReference>
<feature type="domain" description="NodB homology" evidence="5">
    <location>
        <begin position="21"/>
        <end position="69"/>
    </location>
</feature>
<dbReference type="GO" id="GO:0005975">
    <property type="term" value="P:carbohydrate metabolic process"/>
    <property type="evidence" value="ECO:0007669"/>
    <property type="project" value="InterPro"/>
</dbReference>
<evidence type="ECO:0000256" key="1">
    <source>
        <dbReference type="ARBA" id="ARBA00003236"/>
    </source>
</evidence>
<comment type="similarity">
    <text evidence="2">Belongs to the polysaccharide deacetylase family.</text>
</comment>
<dbReference type="Proteomes" id="UP001642900">
    <property type="component" value="Unassembled WGS sequence"/>
</dbReference>
<dbReference type="RefSeq" id="WP_165030561.1">
    <property type="nucleotide sequence ID" value="NZ_JAAKZF010000030.1"/>
</dbReference>
<evidence type="ECO:0000313" key="6">
    <source>
        <dbReference type="EMBL" id="NGO53311.1"/>
    </source>
</evidence>
<dbReference type="Pfam" id="PF01522">
    <property type="entry name" value="Polysacc_deac_1"/>
    <property type="match status" value="1"/>
</dbReference>
<evidence type="ECO:0000259" key="5">
    <source>
        <dbReference type="PROSITE" id="PS51677"/>
    </source>
</evidence>
<evidence type="ECO:0000256" key="3">
    <source>
        <dbReference type="ARBA" id="ARBA00020071"/>
    </source>
</evidence>
<comment type="function">
    <text evidence="1">Is involved in generating a small heat-stable compound (Nod), an acylated oligomer of N-acetylglucosamine, that stimulates mitosis in various plant protoplasts.</text>
</comment>